<dbReference type="RefSeq" id="WP_323328546.1">
    <property type="nucleotide sequence ID" value="NZ_JAYGIL010000010.1"/>
</dbReference>
<sequence>MATIVEGSLLSGIRGTVAGITVDKNGIVRQKAQRGPSTAPRSLENQQEFSSAGKATKIFRASFPNLIAKASDKFSASRITQKMREAISLDTVSIRGKRNVLDGELSVLQGFEFNRNSIFNAVFIGSVSATLNRTTGAVSISIDAFDPILSVFAPEGTTHFQFIAEGASIDFSNEQKSTQKALSNIKPFQAGNVASENLSIVLDGNETAPVFVAIGIEFFQEINGEKYPLQNMTFNAAKVILVDVLV</sequence>
<evidence type="ECO:0000313" key="2">
    <source>
        <dbReference type="Proteomes" id="UP001303899"/>
    </source>
</evidence>
<accession>A0ABU5S442</accession>
<dbReference type="EMBL" id="JAYGIL010000010">
    <property type="protein sequence ID" value="MEA5403237.1"/>
    <property type="molecule type" value="Genomic_DNA"/>
</dbReference>
<reference evidence="1 2" key="1">
    <citation type="submission" date="2023-12" db="EMBL/GenBank/DDBJ databases">
        <title>Novel species of the genus Arcicella isolated from rivers.</title>
        <authorList>
            <person name="Lu H."/>
        </authorList>
    </citation>
    <scope>NUCLEOTIDE SEQUENCE [LARGE SCALE GENOMIC DNA]</scope>
    <source>
        <strain evidence="1 2">DC2W</strain>
    </source>
</reference>
<comment type="caution">
    <text evidence="1">The sequence shown here is derived from an EMBL/GenBank/DDBJ whole genome shotgun (WGS) entry which is preliminary data.</text>
</comment>
<proteinExistence type="predicted"/>
<dbReference type="Proteomes" id="UP001303899">
    <property type="component" value="Unassembled WGS sequence"/>
</dbReference>
<keyword evidence="2" id="KW-1185">Reference proteome</keyword>
<evidence type="ECO:0000313" key="1">
    <source>
        <dbReference type="EMBL" id="MEA5403237.1"/>
    </source>
</evidence>
<gene>
    <name evidence="1" type="ORF">VB776_09950</name>
</gene>
<name>A0ABU5S442_9BACT</name>
<organism evidence="1 2">
    <name type="scientific">Arcicella gelida</name>
    <dbReference type="NCBI Taxonomy" id="2984195"/>
    <lineage>
        <taxon>Bacteria</taxon>
        <taxon>Pseudomonadati</taxon>
        <taxon>Bacteroidota</taxon>
        <taxon>Cytophagia</taxon>
        <taxon>Cytophagales</taxon>
        <taxon>Flectobacillaceae</taxon>
        <taxon>Arcicella</taxon>
    </lineage>
</organism>
<protein>
    <submittedName>
        <fullName evidence="1">Uncharacterized protein</fullName>
    </submittedName>
</protein>